<evidence type="ECO:0000256" key="1">
    <source>
        <dbReference type="SAM" id="Phobius"/>
    </source>
</evidence>
<dbReference type="AlphaFoldDB" id="A0A6B0V5P4"/>
<feature type="transmembrane region" description="Helical" evidence="1">
    <location>
        <begin position="196"/>
        <end position="215"/>
    </location>
</feature>
<organism evidence="2">
    <name type="scientific">Ixodes ricinus</name>
    <name type="common">Common tick</name>
    <name type="synonym">Acarus ricinus</name>
    <dbReference type="NCBI Taxonomy" id="34613"/>
    <lineage>
        <taxon>Eukaryota</taxon>
        <taxon>Metazoa</taxon>
        <taxon>Ecdysozoa</taxon>
        <taxon>Arthropoda</taxon>
        <taxon>Chelicerata</taxon>
        <taxon>Arachnida</taxon>
        <taxon>Acari</taxon>
        <taxon>Parasitiformes</taxon>
        <taxon>Ixodida</taxon>
        <taxon>Ixodoidea</taxon>
        <taxon>Ixodidae</taxon>
        <taxon>Ixodinae</taxon>
        <taxon>Ixodes</taxon>
    </lineage>
</organism>
<evidence type="ECO:0000313" key="2">
    <source>
        <dbReference type="EMBL" id="MXU97252.1"/>
    </source>
</evidence>
<protein>
    <submittedName>
        <fullName evidence="2">Uncharacterized protein</fullName>
    </submittedName>
</protein>
<keyword evidence="1" id="KW-0812">Transmembrane</keyword>
<feature type="transmembrane region" description="Helical" evidence="1">
    <location>
        <begin position="64"/>
        <end position="83"/>
    </location>
</feature>
<sequence>MRGTFPLFTMGEAFFLCFTNLSGVLSAAFAPPFLGGSVVSSTSLPWFSSTAVSSVSSSGRWPSIFAFFFVFLHFGIGVSTSLFSSASFPSSPPSAWARFLFAFFRFFRFSSMSVPITPSSPIASPLPTAPSLTITLSLPTATPFSPSSQAATLSLPHPPSMVSKTFRSFLCLNSPCFAVSKFSLETSTHADLKVSLSLPTALWTTFFAFLASALVQSPSTNRFLFFLLSQRDLPVGASFSMHTLSGSDSLSFPSSP</sequence>
<proteinExistence type="predicted"/>
<keyword evidence="1" id="KW-0472">Membrane</keyword>
<dbReference type="EMBL" id="GIFC01015169">
    <property type="protein sequence ID" value="MXU97252.1"/>
    <property type="molecule type" value="Transcribed_RNA"/>
</dbReference>
<reference evidence="2" key="1">
    <citation type="submission" date="2019-12" db="EMBL/GenBank/DDBJ databases">
        <title>An insight into the sialome of adult female Ixodes ricinus ticks feeding for 6 days.</title>
        <authorList>
            <person name="Perner J."/>
            <person name="Ribeiro J.M.C."/>
        </authorList>
    </citation>
    <scope>NUCLEOTIDE SEQUENCE</scope>
    <source>
        <strain evidence="2">Semi-engorged</strain>
        <tissue evidence="2">Salivary glands</tissue>
    </source>
</reference>
<accession>A0A6B0V5P4</accession>
<feature type="transmembrane region" description="Helical" evidence="1">
    <location>
        <begin position="12"/>
        <end position="34"/>
    </location>
</feature>
<name>A0A6B0V5P4_IXORI</name>
<keyword evidence="1" id="KW-1133">Transmembrane helix</keyword>